<evidence type="ECO:0000313" key="9">
    <source>
        <dbReference type="EMBL" id="ODC04128.1"/>
    </source>
</evidence>
<dbReference type="AlphaFoldDB" id="A0A1E2VAT4"/>
<dbReference type="FunFam" id="1.10.8.640:FF:000001">
    <property type="entry name" value="Cytochrome c-type biogenesis protein"/>
    <property type="match status" value="1"/>
</dbReference>
<feature type="transmembrane region" description="Helical" evidence="7">
    <location>
        <begin position="105"/>
        <end position="126"/>
    </location>
</feature>
<keyword evidence="10" id="KW-1185">Reference proteome</keyword>
<dbReference type="GO" id="GO:0046872">
    <property type="term" value="F:metal ion binding"/>
    <property type="evidence" value="ECO:0007669"/>
    <property type="project" value="UniProtKB-KW"/>
</dbReference>
<evidence type="ECO:0000256" key="4">
    <source>
        <dbReference type="ARBA" id="ARBA00022729"/>
    </source>
</evidence>
<dbReference type="EMBL" id="MDTQ01000001">
    <property type="protein sequence ID" value="ODC04128.1"/>
    <property type="molecule type" value="Genomic_DNA"/>
</dbReference>
<accession>A0A1E2VAT4</accession>
<sequence>MAKTLMGLCMGLLIVSMAHAAIEVFPFADDQQRDRFQHLTELLRCPKCQNQTIGGSNSPIAQDMREQLFTLLQQGHSDQEVIDYMKARFGDYVVYQPPMRKDTWVLWWLPPLALLAGAIIILGLVWHKRRQSNAAAEVTSSPHEAQRAARLQQVLDRYADDKDIPS</sequence>
<evidence type="ECO:0000256" key="6">
    <source>
        <dbReference type="ARBA" id="ARBA00023004"/>
    </source>
</evidence>
<evidence type="ECO:0000256" key="5">
    <source>
        <dbReference type="ARBA" id="ARBA00022748"/>
    </source>
</evidence>
<dbReference type="STRING" id="197479.BFW38_11925"/>
<keyword evidence="2 7" id="KW-0349">Heme</keyword>
<dbReference type="Gene3D" id="1.10.8.640">
    <property type="entry name" value="Cytochrome C biogenesis protein"/>
    <property type="match status" value="1"/>
</dbReference>
<dbReference type="PANTHER" id="PTHR47870:SF1">
    <property type="entry name" value="CYTOCHROME C-TYPE BIOGENESIS PROTEIN CCMH"/>
    <property type="match status" value="1"/>
</dbReference>
<dbReference type="InterPro" id="IPR005616">
    <property type="entry name" value="CcmH/CycL/Ccl2/NrfF_N"/>
</dbReference>
<dbReference type="OrthoDB" id="9804975at2"/>
<keyword evidence="6 7" id="KW-0408">Iron</keyword>
<comment type="caution">
    <text evidence="9">The sequence shown here is derived from an EMBL/GenBank/DDBJ whole genome shotgun (WGS) entry which is preliminary data.</text>
</comment>
<keyword evidence="3 7" id="KW-0479">Metal-binding</keyword>
<dbReference type="GO" id="GO:0005886">
    <property type="term" value="C:plasma membrane"/>
    <property type="evidence" value="ECO:0007669"/>
    <property type="project" value="TreeGrafter"/>
</dbReference>
<comment type="function">
    <text evidence="7">Possible subunit of a heme lyase.</text>
</comment>
<dbReference type="Proteomes" id="UP000094291">
    <property type="component" value="Unassembled WGS sequence"/>
</dbReference>
<organism evidence="9 10">
    <name type="scientific">Terasakiispira papahanaumokuakeensis</name>
    <dbReference type="NCBI Taxonomy" id="197479"/>
    <lineage>
        <taxon>Bacteria</taxon>
        <taxon>Pseudomonadati</taxon>
        <taxon>Pseudomonadota</taxon>
        <taxon>Gammaproteobacteria</taxon>
        <taxon>Oceanospirillales</taxon>
        <taxon>Terasakiispira</taxon>
    </lineage>
</organism>
<dbReference type="RefSeq" id="WP_068998995.1">
    <property type="nucleotide sequence ID" value="NZ_MDTQ01000001.1"/>
</dbReference>
<dbReference type="GO" id="GO:0017004">
    <property type="term" value="P:cytochrome complex assembly"/>
    <property type="evidence" value="ECO:0007669"/>
    <property type="project" value="UniProtKB-KW"/>
</dbReference>
<keyword evidence="7" id="KW-0472">Membrane</keyword>
<dbReference type="CDD" id="cd16378">
    <property type="entry name" value="CcmH_N"/>
    <property type="match status" value="1"/>
</dbReference>
<feature type="signal peptide" evidence="7">
    <location>
        <begin position="1"/>
        <end position="20"/>
    </location>
</feature>
<dbReference type="InterPro" id="IPR051263">
    <property type="entry name" value="C-type_cytochrome_biogenesis"/>
</dbReference>
<proteinExistence type="inferred from homology"/>
<gene>
    <name evidence="9" type="ORF">BFW38_11925</name>
</gene>
<dbReference type="Pfam" id="PF03918">
    <property type="entry name" value="CcmH"/>
    <property type="match status" value="1"/>
</dbReference>
<evidence type="ECO:0000256" key="2">
    <source>
        <dbReference type="ARBA" id="ARBA00022617"/>
    </source>
</evidence>
<feature type="domain" description="CcmH/CycL/Ccl2/NrfF N-terminal" evidence="8">
    <location>
        <begin position="9"/>
        <end position="151"/>
    </location>
</feature>
<evidence type="ECO:0000256" key="1">
    <source>
        <dbReference type="ARBA" id="ARBA00010342"/>
    </source>
</evidence>
<keyword evidence="5" id="KW-0201">Cytochrome c-type biogenesis</keyword>
<evidence type="ECO:0000256" key="3">
    <source>
        <dbReference type="ARBA" id="ARBA00022723"/>
    </source>
</evidence>
<comment type="similarity">
    <text evidence="1 7">Belongs to the CcmH/CycL/Ccl2/NrfF family.</text>
</comment>
<feature type="chain" id="PRO_5011023387" description="Cytochrome c-type biogenesis protein" evidence="7">
    <location>
        <begin position="21"/>
        <end position="166"/>
    </location>
</feature>
<evidence type="ECO:0000259" key="8">
    <source>
        <dbReference type="Pfam" id="PF03918"/>
    </source>
</evidence>
<evidence type="ECO:0000313" key="10">
    <source>
        <dbReference type="Proteomes" id="UP000094291"/>
    </source>
</evidence>
<dbReference type="PANTHER" id="PTHR47870">
    <property type="entry name" value="CYTOCHROME C-TYPE BIOGENESIS PROTEIN CCMH"/>
    <property type="match status" value="1"/>
</dbReference>
<evidence type="ECO:0000256" key="7">
    <source>
        <dbReference type="RuleBase" id="RU364112"/>
    </source>
</evidence>
<dbReference type="InterPro" id="IPR038297">
    <property type="entry name" value="CcmH/CycL/NrfF/Ccl2_sf"/>
</dbReference>
<keyword evidence="7" id="KW-0812">Transmembrane</keyword>
<keyword evidence="4 7" id="KW-0732">Signal</keyword>
<reference evidence="9 10" key="1">
    <citation type="submission" date="2016-08" db="EMBL/GenBank/DDBJ databases">
        <authorList>
            <person name="Seilhamer J.J."/>
        </authorList>
    </citation>
    <scope>NUCLEOTIDE SEQUENCE [LARGE SCALE GENOMIC DNA]</scope>
    <source>
        <strain evidence="9 10">PH27A</strain>
    </source>
</reference>
<keyword evidence="7" id="KW-1133">Transmembrane helix</keyword>
<protein>
    <recommendedName>
        <fullName evidence="7">Cytochrome c-type biogenesis protein</fullName>
    </recommendedName>
</protein>
<name>A0A1E2VAT4_9GAMM</name>